<dbReference type="RefSeq" id="XP_055891054.1">
    <property type="nucleotide sequence ID" value="XM_056035079.1"/>
</dbReference>
<evidence type="ECO:0000313" key="3">
    <source>
        <dbReference type="RefSeq" id="XP_055891052.1"/>
    </source>
</evidence>
<evidence type="ECO:0000313" key="2">
    <source>
        <dbReference type="RefSeq" id="XP_055891051.1"/>
    </source>
</evidence>
<dbReference type="RefSeq" id="XP_055891052.1">
    <property type="nucleotide sequence ID" value="XM_056035077.1"/>
</dbReference>
<proteinExistence type="predicted"/>
<evidence type="ECO:0000313" key="1">
    <source>
        <dbReference type="Proteomes" id="UP001165740"/>
    </source>
</evidence>
<dbReference type="AlphaFoldDB" id="A0A9W3AV44"/>
<organism evidence="1 5">
    <name type="scientific">Biomphalaria glabrata</name>
    <name type="common">Bloodfluke planorb</name>
    <name type="synonym">Freshwater snail</name>
    <dbReference type="NCBI Taxonomy" id="6526"/>
    <lineage>
        <taxon>Eukaryota</taxon>
        <taxon>Metazoa</taxon>
        <taxon>Spiralia</taxon>
        <taxon>Lophotrochozoa</taxon>
        <taxon>Mollusca</taxon>
        <taxon>Gastropoda</taxon>
        <taxon>Heterobranchia</taxon>
        <taxon>Euthyneura</taxon>
        <taxon>Panpulmonata</taxon>
        <taxon>Hygrophila</taxon>
        <taxon>Lymnaeoidea</taxon>
        <taxon>Planorbidae</taxon>
        <taxon>Biomphalaria</taxon>
    </lineage>
</organism>
<evidence type="ECO:0000313" key="6">
    <source>
        <dbReference type="RefSeq" id="XP_055891055.1"/>
    </source>
</evidence>
<sequence>MNSCHPVHYNHSVLEVIHVLFSREAAIGERPLTADEAAMVTCDVQALRTAQASVVTQNLLVTLVILSMFMVTKSYYNHIRRQMAKCTVFIIGAGPTGLTSALIASQNPHVTQVIVYEELTRAALIERSHQVEFNRKSREFLSSLGIDFNGIEGCMENNIFHTRIGVFLEHVLGMLQLRSIPVTFKSGVKFGRDKILDIESCPGRKLVIACDGSSGQAARLLGLTDEFLHSSCHAFGAVASMDRAELSSVPLAERRIHGLLFDLSAYGIELGDMDLSTGFSLKMFGSTRHRYMSLALPRTEGTLVRHMRLVLDRSMMRNIFVQCFNTCKWSNESALTEAWALRHLKFSPRLFDIKLFQRLETVAYFQDTDMFVLAEGEAARCCNFHTGLDVNTALSGLTSLQNTINQAACALTEVDILKTLHDKSQHSESIAKQFLRSGLKQEVFTHWYS</sequence>
<dbReference type="OrthoDB" id="6104570at2759"/>
<dbReference type="Gene3D" id="3.50.50.60">
    <property type="entry name" value="FAD/NAD(P)-binding domain"/>
    <property type="match status" value="1"/>
</dbReference>
<protein>
    <submittedName>
        <fullName evidence="2 3">Uncharacterized protein LOC106076801</fullName>
    </submittedName>
</protein>
<dbReference type="Proteomes" id="UP001165740">
    <property type="component" value="Chromosome 7"/>
</dbReference>
<keyword evidence="1" id="KW-1185">Reference proteome</keyword>
<gene>
    <name evidence="2 3 4 5 6" type="primary">LOC106076801</name>
</gene>
<accession>A0A9W3AV44</accession>
<name>A0A9W3AV44_BIOGL</name>
<dbReference type="SUPFAM" id="SSF51905">
    <property type="entry name" value="FAD/NAD(P)-binding domain"/>
    <property type="match status" value="1"/>
</dbReference>
<dbReference type="GeneID" id="106076801"/>
<dbReference type="RefSeq" id="XP_055891055.1">
    <property type="nucleotide sequence ID" value="XM_056035080.1"/>
</dbReference>
<dbReference type="InterPro" id="IPR036188">
    <property type="entry name" value="FAD/NAD-bd_sf"/>
</dbReference>
<evidence type="ECO:0000313" key="4">
    <source>
        <dbReference type="RefSeq" id="XP_055891053.1"/>
    </source>
</evidence>
<dbReference type="RefSeq" id="XP_055891053.1">
    <property type="nucleotide sequence ID" value="XM_056035078.1"/>
</dbReference>
<dbReference type="OMA" id="YARITVV"/>
<reference evidence="2 3" key="1">
    <citation type="submission" date="2025-04" db="UniProtKB">
        <authorList>
            <consortium name="RefSeq"/>
        </authorList>
    </citation>
    <scope>IDENTIFICATION</scope>
</reference>
<dbReference type="RefSeq" id="XP_055891051.1">
    <property type="nucleotide sequence ID" value="XM_056035076.1"/>
</dbReference>
<evidence type="ECO:0000313" key="5">
    <source>
        <dbReference type="RefSeq" id="XP_055891054.1"/>
    </source>
</evidence>